<dbReference type="InterPro" id="IPR044068">
    <property type="entry name" value="CB"/>
</dbReference>
<dbReference type="PROSITE" id="PS51900">
    <property type="entry name" value="CB"/>
    <property type="match status" value="1"/>
</dbReference>
<gene>
    <name evidence="6" type="ORF">AFE02nite_07050</name>
</gene>
<dbReference type="Proteomes" id="UP000321484">
    <property type="component" value="Unassembled WGS sequence"/>
</dbReference>
<dbReference type="InterPro" id="IPR011010">
    <property type="entry name" value="DNA_brk_join_enz"/>
</dbReference>
<dbReference type="Pfam" id="PF00589">
    <property type="entry name" value="Phage_integrase"/>
    <property type="match status" value="1"/>
</dbReference>
<keyword evidence="7" id="KW-1185">Reference proteome</keyword>
<dbReference type="InterPro" id="IPR050090">
    <property type="entry name" value="Tyrosine_recombinase_XerCD"/>
</dbReference>
<organism evidence="6 7">
    <name type="scientific">Actinotalea fermentans</name>
    <dbReference type="NCBI Taxonomy" id="43671"/>
    <lineage>
        <taxon>Bacteria</taxon>
        <taxon>Bacillati</taxon>
        <taxon>Actinomycetota</taxon>
        <taxon>Actinomycetes</taxon>
        <taxon>Micrococcales</taxon>
        <taxon>Cellulomonadaceae</taxon>
        <taxon>Actinotalea</taxon>
    </lineage>
</organism>
<dbReference type="InterPro" id="IPR010998">
    <property type="entry name" value="Integrase_recombinase_N"/>
</dbReference>
<dbReference type="GO" id="GO:0003677">
    <property type="term" value="F:DNA binding"/>
    <property type="evidence" value="ECO:0007669"/>
    <property type="project" value="UniProtKB-UniRule"/>
</dbReference>
<sequence length="391" mass="43156">MPRQRRERGEGAVYYSKSRHRWVGQLDAGTDANGARIRPLVVARTRDEARSRLAELREARDKGIDVRSRHVTFDDVADLWLSRDIAGHVSEESLSNYTSLLHGRISRAIGGIPVTQLRAADVEKMLLEFQELGRSARYMRLARNLTERVLDYAVRRDVVDRNVAAKVRAPAGPTAERYGLTVKQARRLLKVAAEDRLGNLVTVSLLLGLRPGEAAGLTWDHVKLKGKRPTITVAASLRRTPMGALVLVPPKTRTSRRTLEIPPPVVAALRSQRTQQKTDRAAAARGWQNSLDLVFTTEVGTPLDPSNVRRTYARLASAAGLEHLHPHMLRHAAASLLSAAGVPIEDISDTLGHRSVAITAEVYRHPIAPVRSGHMAAMDMLVPRGRPKPEG</sequence>
<proteinExistence type="predicted"/>
<evidence type="ECO:0000259" key="4">
    <source>
        <dbReference type="PROSITE" id="PS51898"/>
    </source>
</evidence>
<evidence type="ECO:0000313" key="7">
    <source>
        <dbReference type="Proteomes" id="UP000321484"/>
    </source>
</evidence>
<accession>A0A511YUU8</accession>
<dbReference type="InterPro" id="IPR053876">
    <property type="entry name" value="Phage_int_M"/>
</dbReference>
<dbReference type="RefSeq" id="WP_034243056.1">
    <property type="nucleotide sequence ID" value="NZ_BJYK01000001.1"/>
</dbReference>
<keyword evidence="1 3" id="KW-0238">DNA-binding</keyword>
<protein>
    <submittedName>
        <fullName evidence="6">Site-specific integrase</fullName>
    </submittedName>
</protein>
<dbReference type="GO" id="GO:0015074">
    <property type="term" value="P:DNA integration"/>
    <property type="evidence" value="ECO:0007669"/>
    <property type="project" value="InterPro"/>
</dbReference>
<name>A0A511YUU8_9CELL</name>
<dbReference type="CDD" id="cd01189">
    <property type="entry name" value="INT_ICEBs1_C_like"/>
    <property type="match status" value="1"/>
</dbReference>
<dbReference type="OrthoDB" id="1822491at2"/>
<feature type="domain" description="Core-binding (CB)" evidence="5">
    <location>
        <begin position="71"/>
        <end position="154"/>
    </location>
</feature>
<evidence type="ECO:0000256" key="2">
    <source>
        <dbReference type="ARBA" id="ARBA00023172"/>
    </source>
</evidence>
<dbReference type="Gene3D" id="1.10.443.10">
    <property type="entry name" value="Intergrase catalytic core"/>
    <property type="match status" value="1"/>
</dbReference>
<evidence type="ECO:0000259" key="5">
    <source>
        <dbReference type="PROSITE" id="PS51900"/>
    </source>
</evidence>
<dbReference type="AlphaFoldDB" id="A0A511YUU8"/>
<reference evidence="6 7" key="1">
    <citation type="submission" date="2019-07" db="EMBL/GenBank/DDBJ databases">
        <title>Whole genome shotgun sequence of Actinotalea fermentans NBRC 105374.</title>
        <authorList>
            <person name="Hosoyama A."/>
            <person name="Uohara A."/>
            <person name="Ohji S."/>
            <person name="Ichikawa N."/>
        </authorList>
    </citation>
    <scope>NUCLEOTIDE SEQUENCE [LARGE SCALE GENOMIC DNA]</scope>
    <source>
        <strain evidence="6 7">NBRC 105374</strain>
    </source>
</reference>
<dbReference type="InterPro" id="IPR013762">
    <property type="entry name" value="Integrase-like_cat_sf"/>
</dbReference>
<dbReference type="EMBL" id="BJYK01000001">
    <property type="protein sequence ID" value="GEN78971.1"/>
    <property type="molecule type" value="Genomic_DNA"/>
</dbReference>
<dbReference type="PANTHER" id="PTHR30349">
    <property type="entry name" value="PHAGE INTEGRASE-RELATED"/>
    <property type="match status" value="1"/>
</dbReference>
<dbReference type="InterPro" id="IPR002104">
    <property type="entry name" value="Integrase_catalytic"/>
</dbReference>
<feature type="domain" description="Tyr recombinase" evidence="4">
    <location>
        <begin position="175"/>
        <end position="380"/>
    </location>
</feature>
<evidence type="ECO:0000256" key="1">
    <source>
        <dbReference type="ARBA" id="ARBA00023125"/>
    </source>
</evidence>
<dbReference type="Gene3D" id="1.10.150.130">
    <property type="match status" value="1"/>
</dbReference>
<dbReference type="Pfam" id="PF22022">
    <property type="entry name" value="Phage_int_M"/>
    <property type="match status" value="1"/>
</dbReference>
<dbReference type="GO" id="GO:0006310">
    <property type="term" value="P:DNA recombination"/>
    <property type="evidence" value="ECO:0007669"/>
    <property type="project" value="UniProtKB-KW"/>
</dbReference>
<dbReference type="PROSITE" id="PS51898">
    <property type="entry name" value="TYR_RECOMBINASE"/>
    <property type="match status" value="1"/>
</dbReference>
<comment type="caution">
    <text evidence="6">The sequence shown here is derived from an EMBL/GenBank/DDBJ whole genome shotgun (WGS) entry which is preliminary data.</text>
</comment>
<evidence type="ECO:0000256" key="3">
    <source>
        <dbReference type="PROSITE-ProRule" id="PRU01248"/>
    </source>
</evidence>
<evidence type="ECO:0000313" key="6">
    <source>
        <dbReference type="EMBL" id="GEN78971.1"/>
    </source>
</evidence>
<keyword evidence="2" id="KW-0233">DNA recombination</keyword>
<dbReference type="SUPFAM" id="SSF56349">
    <property type="entry name" value="DNA breaking-rejoining enzymes"/>
    <property type="match status" value="1"/>
</dbReference>